<dbReference type="InterPro" id="IPR044068">
    <property type="entry name" value="CB"/>
</dbReference>
<protein>
    <submittedName>
        <fullName evidence="8">Phage integrase</fullName>
    </submittedName>
</protein>
<proteinExistence type="inferred from homology"/>
<accession>R9WJC9</accession>
<gene>
    <name evidence="8" type="ORF">LRI_2045</name>
</gene>
<dbReference type="InterPro" id="IPR002104">
    <property type="entry name" value="Integrase_catalytic"/>
</dbReference>
<keyword evidence="4" id="KW-0233">DNA recombination</keyword>
<keyword evidence="8" id="KW-0614">Plasmid</keyword>
<evidence type="ECO:0000256" key="1">
    <source>
        <dbReference type="ARBA" id="ARBA00008857"/>
    </source>
</evidence>
<dbReference type="GO" id="GO:0003677">
    <property type="term" value="F:DNA binding"/>
    <property type="evidence" value="ECO:0007669"/>
    <property type="project" value="UniProtKB-UniRule"/>
</dbReference>
<evidence type="ECO:0000256" key="5">
    <source>
        <dbReference type="PROSITE-ProRule" id="PRU01248"/>
    </source>
</evidence>
<dbReference type="InterPro" id="IPR010998">
    <property type="entry name" value="Integrase_recombinase_N"/>
</dbReference>
<sequence length="317" mass="35869">MNGEIITQPQARNEIAFRKDNQQELFQRFVTFIDASPNTVRTYKASLRQWFKYLNQTGSSNPTPDTVRAYRQHLQDTGKKPTTIQNYIIAVKQFFKWTEDEGLYPNIAKHIKGAKISHEHKKDYLTSAQAKNVLESIDQTSLKGKRDYAMLVLMLTMGLRTIEVSRANIDDIRTQGDAVVLYVQGKGHTEKDAPVRMPGHVEKALRAYLKERGKTASDAPLFASTSHNNQGKRMTTRSISGIVKHSFIEAGYDSPRLTAHSTRHTSATLNLLNGATLQETQQLLRHVNLQTTEIYAHNLNAIKNKSSQRVDNAIFNS</sequence>
<dbReference type="AlphaFoldDB" id="R9WJC9"/>
<evidence type="ECO:0000256" key="3">
    <source>
        <dbReference type="ARBA" id="ARBA00023125"/>
    </source>
</evidence>
<dbReference type="PROSITE" id="PS51898">
    <property type="entry name" value="TYR_RECOMBINASE"/>
    <property type="match status" value="1"/>
</dbReference>
<dbReference type="PANTHER" id="PTHR30349">
    <property type="entry name" value="PHAGE INTEGRASE-RELATED"/>
    <property type="match status" value="1"/>
</dbReference>
<dbReference type="InterPro" id="IPR013762">
    <property type="entry name" value="Integrase-like_cat_sf"/>
</dbReference>
<dbReference type="Gene3D" id="1.10.150.130">
    <property type="match status" value="1"/>
</dbReference>
<evidence type="ECO:0000256" key="2">
    <source>
        <dbReference type="ARBA" id="ARBA00022908"/>
    </source>
</evidence>
<keyword evidence="3 5" id="KW-0238">DNA-binding</keyword>
<keyword evidence="2" id="KW-0229">DNA integration</keyword>
<evidence type="ECO:0000313" key="9">
    <source>
        <dbReference type="Proteomes" id="UP000014360"/>
    </source>
</evidence>
<dbReference type="InterPro" id="IPR011010">
    <property type="entry name" value="DNA_brk_join_enz"/>
</dbReference>
<evidence type="ECO:0000256" key="4">
    <source>
        <dbReference type="ARBA" id="ARBA00023172"/>
    </source>
</evidence>
<comment type="similarity">
    <text evidence="1">Belongs to the 'phage' integrase family.</text>
</comment>
<dbReference type="PATRIC" id="fig|1340495.3.peg.2043"/>
<evidence type="ECO:0000259" key="6">
    <source>
        <dbReference type="PROSITE" id="PS51898"/>
    </source>
</evidence>
<dbReference type="KEGG" id="lrt:LRI_2045"/>
<dbReference type="HOGENOM" id="CLU_027562_9_6_9"/>
<dbReference type="Pfam" id="PF02899">
    <property type="entry name" value="Phage_int_SAM_1"/>
    <property type="match status" value="1"/>
</dbReference>
<feature type="domain" description="Tyr recombinase" evidence="6">
    <location>
        <begin position="120"/>
        <end position="309"/>
    </location>
</feature>
<dbReference type="RefSeq" id="WP_016497258.1">
    <property type="nucleotide sequence ID" value="NC_021497.1"/>
</dbReference>
<dbReference type="Proteomes" id="UP000014360">
    <property type="component" value="Plasmid pLRI05"/>
</dbReference>
<reference evidence="8 9" key="1">
    <citation type="submission" date="2013-06" db="EMBL/GenBank/DDBJ databases">
        <title>The Complete Genome Sequence of Lactobacillus reuteri I5007, a Probiotic Strain Isolated from Healthy Pig.</title>
        <authorList>
            <person name="Hou C."/>
            <person name="Qiao S."/>
            <person name="Zeng X."/>
            <person name="Ma X."/>
            <person name="Yang F."/>
        </authorList>
    </citation>
    <scope>NUCLEOTIDE SEQUENCE [LARGE SCALE GENOMIC DNA]</scope>
    <source>
        <strain evidence="8 9">I5007</strain>
        <plasmid evidence="8 9">pLRI05</plasmid>
    </source>
</reference>
<dbReference type="PANTHER" id="PTHR30349:SF41">
    <property type="entry name" value="INTEGRASE_RECOMBINASE PROTEIN MJ0367-RELATED"/>
    <property type="match status" value="1"/>
</dbReference>
<dbReference type="SUPFAM" id="SSF56349">
    <property type="entry name" value="DNA breaking-rejoining enzymes"/>
    <property type="match status" value="1"/>
</dbReference>
<evidence type="ECO:0000313" key="8">
    <source>
        <dbReference type="EMBL" id="AGO00255.1"/>
    </source>
</evidence>
<dbReference type="Gene3D" id="1.10.443.10">
    <property type="entry name" value="Intergrase catalytic core"/>
    <property type="match status" value="1"/>
</dbReference>
<dbReference type="GO" id="GO:0015074">
    <property type="term" value="P:DNA integration"/>
    <property type="evidence" value="ECO:0007669"/>
    <property type="project" value="UniProtKB-KW"/>
</dbReference>
<dbReference type="InterPro" id="IPR050090">
    <property type="entry name" value="Tyrosine_recombinase_XerCD"/>
</dbReference>
<geneLocation type="plasmid" evidence="8 9">
    <name>pLRI05</name>
</geneLocation>
<dbReference type="InterPro" id="IPR004107">
    <property type="entry name" value="Integrase_SAM-like_N"/>
</dbReference>
<dbReference type="GO" id="GO:0006310">
    <property type="term" value="P:DNA recombination"/>
    <property type="evidence" value="ECO:0007669"/>
    <property type="project" value="UniProtKB-KW"/>
</dbReference>
<evidence type="ECO:0000259" key="7">
    <source>
        <dbReference type="PROSITE" id="PS51900"/>
    </source>
</evidence>
<dbReference type="Pfam" id="PF00589">
    <property type="entry name" value="Phage_integrase"/>
    <property type="match status" value="1"/>
</dbReference>
<organism evidence="8 9">
    <name type="scientific">Limosilactobacillus reuteri I5007</name>
    <dbReference type="NCBI Taxonomy" id="1340495"/>
    <lineage>
        <taxon>Bacteria</taxon>
        <taxon>Bacillati</taxon>
        <taxon>Bacillota</taxon>
        <taxon>Bacilli</taxon>
        <taxon>Lactobacillales</taxon>
        <taxon>Lactobacillaceae</taxon>
        <taxon>Limosilactobacillus</taxon>
    </lineage>
</organism>
<feature type="domain" description="Core-binding (CB)" evidence="7">
    <location>
        <begin position="20"/>
        <end position="99"/>
    </location>
</feature>
<dbReference type="EMBL" id="CP006016">
    <property type="protein sequence ID" value="AGO00255.1"/>
    <property type="molecule type" value="Genomic_DNA"/>
</dbReference>
<name>R9WJC9_LIMRT</name>
<dbReference type="PROSITE" id="PS51900">
    <property type="entry name" value="CB"/>
    <property type="match status" value="1"/>
</dbReference>